<dbReference type="AlphaFoldDB" id="A0A5B9QLD1"/>
<evidence type="ECO:0000313" key="3">
    <source>
        <dbReference type="Proteomes" id="UP000325286"/>
    </source>
</evidence>
<sequence>MPIALRRLWGIAVVAILFALQSSQQVQAQGEVLLASAGRATMPVVVQENADAQVLEAAGELAEVLGRISGAVFGVETSRDDSVKRGIVVGLASELKNLPFEITFSADAGHPDQYLLRTGDQAVYLLGTTPEAVQCAVWDLLHRLEWNDGSDKTRVVLPAELRLTIRSSLENPMRLGGRWDLYFYVPRGTKVVGGYTDSTRGKLLDAQNQVVFDFGTMEAAGYFSVPVAEGQDRALWKFSDSRGRRMLMTVPPYLATGVENLLLPREVVESDQ</sequence>
<proteinExistence type="predicted"/>
<gene>
    <name evidence="2" type="ORF">UC8_18760</name>
</gene>
<protein>
    <submittedName>
        <fullName evidence="2">Uncharacterized protein</fullName>
    </submittedName>
</protein>
<dbReference type="GO" id="GO:0005975">
    <property type="term" value="P:carbohydrate metabolic process"/>
    <property type="evidence" value="ECO:0007669"/>
    <property type="project" value="UniProtKB-ARBA"/>
</dbReference>
<dbReference type="EMBL" id="CP042914">
    <property type="protein sequence ID" value="QEG39877.1"/>
    <property type="molecule type" value="Genomic_DNA"/>
</dbReference>
<dbReference type="Gene3D" id="3.30.379.10">
    <property type="entry name" value="Chitobiase/beta-hexosaminidase domain 2-like"/>
    <property type="match status" value="1"/>
</dbReference>
<keyword evidence="3" id="KW-1185">Reference proteome</keyword>
<name>A0A5B9QLD1_9BACT</name>
<dbReference type="SUPFAM" id="SSF55545">
    <property type="entry name" value="beta-N-acetylhexosaminidase-like domain"/>
    <property type="match status" value="1"/>
</dbReference>
<evidence type="ECO:0000313" key="2">
    <source>
        <dbReference type="EMBL" id="QEG39877.1"/>
    </source>
</evidence>
<dbReference type="Proteomes" id="UP000325286">
    <property type="component" value="Chromosome"/>
</dbReference>
<keyword evidence="1" id="KW-0378">Hydrolase</keyword>
<accession>A0A5B9QLD1</accession>
<reference evidence="2 3" key="1">
    <citation type="submission" date="2019-08" db="EMBL/GenBank/DDBJ databases">
        <title>Deep-cultivation of Planctomycetes and their phenomic and genomic characterization uncovers novel biology.</title>
        <authorList>
            <person name="Wiegand S."/>
            <person name="Jogler M."/>
            <person name="Boedeker C."/>
            <person name="Pinto D."/>
            <person name="Vollmers J."/>
            <person name="Rivas-Marin E."/>
            <person name="Kohn T."/>
            <person name="Peeters S.H."/>
            <person name="Heuer A."/>
            <person name="Rast P."/>
            <person name="Oberbeckmann S."/>
            <person name="Bunk B."/>
            <person name="Jeske O."/>
            <person name="Meyerdierks A."/>
            <person name="Storesund J.E."/>
            <person name="Kallscheuer N."/>
            <person name="Luecker S."/>
            <person name="Lage O.M."/>
            <person name="Pohl T."/>
            <person name="Merkel B.J."/>
            <person name="Hornburger P."/>
            <person name="Mueller R.-W."/>
            <person name="Bruemmer F."/>
            <person name="Labrenz M."/>
            <person name="Spormann A.M."/>
            <person name="Op den Camp H."/>
            <person name="Overmann J."/>
            <person name="Amann R."/>
            <person name="Jetten M.S.M."/>
            <person name="Mascher T."/>
            <person name="Medema M.H."/>
            <person name="Devos D.P."/>
            <person name="Kaster A.-K."/>
            <person name="Ovreas L."/>
            <person name="Rohde M."/>
            <person name="Galperin M.Y."/>
            <person name="Jogler C."/>
        </authorList>
    </citation>
    <scope>NUCLEOTIDE SEQUENCE [LARGE SCALE GENOMIC DNA]</scope>
    <source>
        <strain evidence="2 3">UC8</strain>
    </source>
</reference>
<dbReference type="InterPro" id="IPR029018">
    <property type="entry name" value="Hex-like_dom2"/>
</dbReference>
<dbReference type="KEGG" id="rul:UC8_18760"/>
<dbReference type="RefSeq" id="WP_148080179.1">
    <property type="nucleotide sequence ID" value="NZ_CP042914.1"/>
</dbReference>
<organism evidence="2 3">
    <name type="scientific">Roseimaritima ulvae</name>
    <dbReference type="NCBI Taxonomy" id="980254"/>
    <lineage>
        <taxon>Bacteria</taxon>
        <taxon>Pseudomonadati</taxon>
        <taxon>Planctomycetota</taxon>
        <taxon>Planctomycetia</taxon>
        <taxon>Pirellulales</taxon>
        <taxon>Pirellulaceae</taxon>
        <taxon>Roseimaritima</taxon>
    </lineage>
</organism>
<evidence type="ECO:0000256" key="1">
    <source>
        <dbReference type="ARBA" id="ARBA00022801"/>
    </source>
</evidence>
<dbReference type="GO" id="GO:0016787">
    <property type="term" value="F:hydrolase activity"/>
    <property type="evidence" value="ECO:0007669"/>
    <property type="project" value="UniProtKB-KW"/>
</dbReference>
<dbReference type="OrthoDB" id="8565046at2"/>